<evidence type="ECO:0000313" key="3">
    <source>
        <dbReference type="EMBL" id="PJC92116.1"/>
    </source>
</evidence>
<dbReference type="PROSITE" id="PS51257">
    <property type="entry name" value="PROKAR_LIPOPROTEIN"/>
    <property type="match status" value="1"/>
</dbReference>
<dbReference type="GO" id="GO:0009279">
    <property type="term" value="C:cell outer membrane"/>
    <property type="evidence" value="ECO:0007669"/>
    <property type="project" value="UniProtKB-SubCell"/>
</dbReference>
<comment type="caution">
    <text evidence="3">The sequence shown here is derived from an EMBL/GenBank/DDBJ whole genome shotgun (WGS) entry which is preliminary data.</text>
</comment>
<organism evidence="3 4">
    <name type="scientific">Aeromonas lusitana</name>
    <dbReference type="NCBI Taxonomy" id="931529"/>
    <lineage>
        <taxon>Bacteria</taxon>
        <taxon>Pseudomonadati</taxon>
        <taxon>Pseudomonadota</taxon>
        <taxon>Gammaproteobacteria</taxon>
        <taxon>Aeromonadales</taxon>
        <taxon>Aeromonadaceae</taxon>
        <taxon>Aeromonas</taxon>
    </lineage>
</organism>
<keyword evidence="2" id="KW-0732">Signal</keyword>
<proteinExistence type="inferred from homology"/>
<evidence type="ECO:0000313" key="4">
    <source>
        <dbReference type="Proteomes" id="UP000232060"/>
    </source>
</evidence>
<keyword evidence="2" id="KW-0449">Lipoprotein</keyword>
<dbReference type="GO" id="GO:0015562">
    <property type="term" value="F:efflux transmembrane transporter activity"/>
    <property type="evidence" value="ECO:0007669"/>
    <property type="project" value="InterPro"/>
</dbReference>
<dbReference type="EMBL" id="PGCP01000031">
    <property type="protein sequence ID" value="PJC92116.1"/>
    <property type="molecule type" value="Genomic_DNA"/>
</dbReference>
<dbReference type="RefSeq" id="WP_100860956.1">
    <property type="nucleotide sequence ID" value="NZ_PGCP01000031.1"/>
</dbReference>
<dbReference type="InterPro" id="IPR003423">
    <property type="entry name" value="OMP_efflux"/>
</dbReference>
<dbReference type="AlphaFoldDB" id="A0A2M8H6D3"/>
<sequence length="490" mass="52278">MNKRRLSALIGLLLLGGCSLAPDYQPPTHTVSQFYLNQATPGTQPGGESPLAWWHQFQDPELDALVLAAQRQNISLKIASQRIQQAQAYQESIASFKVPTLSLGGGYTDARLSENGALTGPAVSPLALPGALGGGTAQLMDRDPTAAFVGVNASWELDLFGRIDSLSQAAAIRTEQAQIMRKGLITAMTADVINNYLQYRGAEERSRIAADTVRSQQATLAMVESLQRSGYGSDLDLANARAALASTRASLPLLATARSVHLNRMALLLGEPVAKTETRFSQRPLPAMTALIPTGLPASLLTRRPDVASAERAIAAQNQELGAAIAARYPKVFLTGSPGLVAGDLDDLFRSGSTSWMLGAGFSWDLFDGGRGEARVKAQQAGLEEAALSYQHTVNAAFNEVETALIAYGNSQQYRDALHQASQQAELALGKARSLYRAGLVDQLRVLDAERQQNSLRDAEVVARLGTATNVVLLHKALGGDWQAPQPTEG</sequence>
<dbReference type="SUPFAM" id="SSF56954">
    <property type="entry name" value="Outer membrane efflux proteins (OEP)"/>
    <property type="match status" value="1"/>
</dbReference>
<reference evidence="3 4" key="1">
    <citation type="submission" date="2017-11" db="EMBL/GenBank/DDBJ databases">
        <title>Draft genome sequence of environmental isolate Aeromonas lusitania sp. nov. MDC 2473.</title>
        <authorList>
            <person name="Colston S.M."/>
            <person name="Navarro A."/>
            <person name="Martinez-Murcia A.J."/>
            <person name="Graf J."/>
        </authorList>
    </citation>
    <scope>NUCLEOTIDE SEQUENCE [LARGE SCALE GENOMIC DNA]</scope>
    <source>
        <strain evidence="3 4">MDC 2473</strain>
    </source>
</reference>
<gene>
    <name evidence="3" type="ORF">CUC44_16480</name>
</gene>
<dbReference type="Pfam" id="PF02321">
    <property type="entry name" value="OEP"/>
    <property type="match status" value="2"/>
</dbReference>
<keyword evidence="2" id="KW-0472">Membrane</keyword>
<feature type="chain" id="PRO_5014494104" description="RND transporter" evidence="2">
    <location>
        <begin position="22"/>
        <end position="490"/>
    </location>
</feature>
<evidence type="ECO:0000256" key="2">
    <source>
        <dbReference type="RuleBase" id="RU362097"/>
    </source>
</evidence>
<dbReference type="PANTHER" id="PTHR30203:SF21">
    <property type="entry name" value="OUTER MEMBRANE COMPONENT OF MULTIDRUG EFFLUX PUMP-RELATED"/>
    <property type="match status" value="1"/>
</dbReference>
<dbReference type="PANTHER" id="PTHR30203">
    <property type="entry name" value="OUTER MEMBRANE CATION EFFLUX PROTEIN"/>
    <property type="match status" value="1"/>
</dbReference>
<accession>A0A2M8H6D3</accession>
<keyword evidence="2" id="KW-0564">Palmitate</keyword>
<name>A0A2M8H6D3_9GAMM</name>
<keyword evidence="4" id="KW-1185">Reference proteome</keyword>
<feature type="signal peptide" evidence="2">
    <location>
        <begin position="1"/>
        <end position="21"/>
    </location>
</feature>
<dbReference type="Gene3D" id="1.20.1600.10">
    <property type="entry name" value="Outer membrane efflux proteins (OEP)"/>
    <property type="match status" value="1"/>
</dbReference>
<comment type="similarity">
    <text evidence="1 2">Belongs to the outer membrane factor (OMF) (TC 1.B.17) family.</text>
</comment>
<protein>
    <recommendedName>
        <fullName evidence="5">RND transporter</fullName>
    </recommendedName>
</protein>
<evidence type="ECO:0008006" key="5">
    <source>
        <dbReference type="Google" id="ProtNLM"/>
    </source>
</evidence>
<dbReference type="NCBIfam" id="TIGR01845">
    <property type="entry name" value="outer_NodT"/>
    <property type="match status" value="1"/>
</dbReference>
<dbReference type="OrthoDB" id="9770517at2"/>
<dbReference type="Proteomes" id="UP000232060">
    <property type="component" value="Unassembled WGS sequence"/>
</dbReference>
<keyword evidence="2" id="KW-1134">Transmembrane beta strand</keyword>
<comment type="subcellular location">
    <subcellularLocation>
        <location evidence="2">Cell outer membrane</location>
        <topology evidence="2">Lipid-anchor</topology>
    </subcellularLocation>
</comment>
<dbReference type="InterPro" id="IPR010131">
    <property type="entry name" value="MdtP/NodT-like"/>
</dbReference>
<evidence type="ECO:0000256" key="1">
    <source>
        <dbReference type="ARBA" id="ARBA00007613"/>
    </source>
</evidence>
<dbReference type="Gene3D" id="2.20.200.10">
    <property type="entry name" value="Outer membrane efflux proteins (OEP)"/>
    <property type="match status" value="1"/>
</dbReference>
<keyword evidence="2" id="KW-0812">Transmembrane</keyword>